<dbReference type="SUPFAM" id="SSF109640">
    <property type="entry name" value="KRAB domain (Kruppel-associated box)"/>
    <property type="match status" value="1"/>
</dbReference>
<dbReference type="GeneTree" id="ENSGT01150000288062"/>
<dbReference type="PANTHER" id="PTHR23232:SF163">
    <property type="entry name" value="ZINC FINGER PROTEIN 589"/>
    <property type="match status" value="1"/>
</dbReference>
<dbReference type="STRING" id="59463.ENSMLUP00000021351"/>
<dbReference type="SMART" id="SM00349">
    <property type="entry name" value="KRAB"/>
    <property type="match status" value="1"/>
</dbReference>
<reference evidence="2 3" key="1">
    <citation type="journal article" date="2011" name="Nature">
        <title>A high-resolution map of human evolutionary constraint using 29 mammals.</title>
        <authorList>
            <person name="Lindblad-Toh K."/>
            <person name="Garber M."/>
            <person name="Zuk O."/>
            <person name="Lin M.F."/>
            <person name="Parker B.J."/>
            <person name="Washietl S."/>
            <person name="Kheradpour P."/>
            <person name="Ernst J."/>
            <person name="Jordan G."/>
            <person name="Mauceli E."/>
            <person name="Ward L.D."/>
            <person name="Lowe C.B."/>
            <person name="Holloway A.K."/>
            <person name="Clamp M."/>
            <person name="Gnerre S."/>
            <person name="Alfoldi J."/>
            <person name="Beal K."/>
            <person name="Chang J."/>
            <person name="Clawson H."/>
            <person name="Cuff J."/>
            <person name="Di Palma F."/>
            <person name="Fitzgerald S."/>
            <person name="Flicek P."/>
            <person name="Guttman M."/>
            <person name="Hubisz M.J."/>
            <person name="Jaffe D.B."/>
            <person name="Jungreis I."/>
            <person name="Kent W.J."/>
            <person name="Kostka D."/>
            <person name="Lara M."/>
            <person name="Martins A.L."/>
            <person name="Massingham T."/>
            <person name="Moltke I."/>
            <person name="Raney B.J."/>
            <person name="Rasmussen M.D."/>
            <person name="Robinson J."/>
            <person name="Stark A."/>
            <person name="Vilella A.J."/>
            <person name="Wen J."/>
            <person name="Xie X."/>
            <person name="Zody M.C."/>
            <person name="Baldwin J."/>
            <person name="Bloom T."/>
            <person name="Chin C.W."/>
            <person name="Heiman D."/>
            <person name="Nicol R."/>
            <person name="Nusbaum C."/>
            <person name="Young S."/>
            <person name="Wilkinson J."/>
            <person name="Worley K.C."/>
            <person name="Kovar C.L."/>
            <person name="Muzny D.M."/>
            <person name="Gibbs R.A."/>
            <person name="Cree A."/>
            <person name="Dihn H.H."/>
            <person name="Fowler G."/>
            <person name="Jhangiani S."/>
            <person name="Joshi V."/>
            <person name="Lee S."/>
            <person name="Lewis L.R."/>
            <person name="Nazareth L.V."/>
            <person name="Okwuonu G."/>
            <person name="Santibanez J."/>
            <person name="Warren W.C."/>
            <person name="Mardis E.R."/>
            <person name="Weinstock G.M."/>
            <person name="Wilson R.K."/>
            <person name="Delehaunty K."/>
            <person name="Dooling D."/>
            <person name="Fronik C."/>
            <person name="Fulton L."/>
            <person name="Fulton B."/>
            <person name="Graves T."/>
            <person name="Minx P."/>
            <person name="Sodergren E."/>
            <person name="Birney E."/>
            <person name="Margulies E.H."/>
            <person name="Herrero J."/>
            <person name="Green E.D."/>
            <person name="Haussler D."/>
            <person name="Siepel A."/>
            <person name="Goldman N."/>
            <person name="Pollard K.S."/>
            <person name="Pedersen J.S."/>
            <person name="Lander E.S."/>
            <person name="Kellis M."/>
        </authorList>
    </citation>
    <scope>NUCLEOTIDE SEQUENCE [LARGE SCALE GENOMIC DNA]</scope>
</reference>
<proteinExistence type="predicted"/>
<dbReference type="InterPro" id="IPR036051">
    <property type="entry name" value="KRAB_dom_sf"/>
</dbReference>
<dbReference type="CDD" id="cd07765">
    <property type="entry name" value="KRAB_A-box"/>
    <property type="match status" value="1"/>
</dbReference>
<dbReference type="Pfam" id="PF01352">
    <property type="entry name" value="KRAB"/>
    <property type="match status" value="1"/>
</dbReference>
<dbReference type="InterPro" id="IPR050169">
    <property type="entry name" value="Krueppel_C2H2_ZnF"/>
</dbReference>
<dbReference type="EMBL" id="AAPE02001762">
    <property type="status" value="NOT_ANNOTATED_CDS"/>
    <property type="molecule type" value="Genomic_DNA"/>
</dbReference>
<sequence length="51" mass="5850">KAKGWRGLGLTFGDLAIYFSQEEWERLSPAQRGLYKDVMLENYQTLVSLGL</sequence>
<accession>G1QCB8</accession>
<dbReference type="Proteomes" id="UP000001074">
    <property type="component" value="Unassembled WGS sequence"/>
</dbReference>
<dbReference type="eggNOG" id="KOG1721">
    <property type="taxonomic scope" value="Eukaryota"/>
</dbReference>
<dbReference type="PROSITE" id="PS50805">
    <property type="entry name" value="KRAB"/>
    <property type="match status" value="1"/>
</dbReference>
<dbReference type="Ensembl" id="ENSMLUT00000031068.1">
    <property type="protein sequence ID" value="ENSMLUP00000021351.1"/>
    <property type="gene ID" value="ENSMLUG00000023885.1"/>
</dbReference>
<dbReference type="Gene3D" id="6.10.140.140">
    <property type="match status" value="1"/>
</dbReference>
<evidence type="ECO:0000313" key="2">
    <source>
        <dbReference type="Ensembl" id="ENSMLUP00000021351.1"/>
    </source>
</evidence>
<dbReference type="HOGENOM" id="CLU_002678_69_15_1"/>
<evidence type="ECO:0000259" key="1">
    <source>
        <dbReference type="PROSITE" id="PS50805"/>
    </source>
</evidence>
<dbReference type="InParanoid" id="G1QCB8"/>
<keyword evidence="3" id="KW-1185">Reference proteome</keyword>
<evidence type="ECO:0000313" key="3">
    <source>
        <dbReference type="Proteomes" id="UP000001074"/>
    </source>
</evidence>
<dbReference type="PANTHER" id="PTHR23232">
    <property type="entry name" value="KRAB DOMAIN C2H2 ZINC FINGER"/>
    <property type="match status" value="1"/>
</dbReference>
<reference evidence="2" key="2">
    <citation type="submission" date="2025-08" db="UniProtKB">
        <authorList>
            <consortium name="Ensembl"/>
        </authorList>
    </citation>
    <scope>IDENTIFICATION</scope>
</reference>
<dbReference type="OMA" id="KSSEVCT"/>
<name>G1QCB8_MYOLU</name>
<protein>
    <recommendedName>
        <fullName evidence="1">KRAB domain-containing protein</fullName>
    </recommendedName>
</protein>
<dbReference type="InterPro" id="IPR001909">
    <property type="entry name" value="KRAB"/>
</dbReference>
<feature type="domain" description="KRAB" evidence="1">
    <location>
        <begin position="10"/>
        <end position="51"/>
    </location>
</feature>
<reference evidence="2" key="3">
    <citation type="submission" date="2025-09" db="UniProtKB">
        <authorList>
            <consortium name="Ensembl"/>
        </authorList>
    </citation>
    <scope>IDENTIFICATION</scope>
</reference>
<dbReference type="GO" id="GO:0006355">
    <property type="term" value="P:regulation of DNA-templated transcription"/>
    <property type="evidence" value="ECO:0007669"/>
    <property type="project" value="InterPro"/>
</dbReference>
<dbReference type="AlphaFoldDB" id="G1QCB8"/>
<organism evidence="2 3">
    <name type="scientific">Myotis lucifugus</name>
    <name type="common">Little brown bat</name>
    <dbReference type="NCBI Taxonomy" id="59463"/>
    <lineage>
        <taxon>Eukaryota</taxon>
        <taxon>Metazoa</taxon>
        <taxon>Chordata</taxon>
        <taxon>Craniata</taxon>
        <taxon>Vertebrata</taxon>
        <taxon>Euteleostomi</taxon>
        <taxon>Mammalia</taxon>
        <taxon>Eutheria</taxon>
        <taxon>Laurasiatheria</taxon>
        <taxon>Chiroptera</taxon>
        <taxon>Yangochiroptera</taxon>
        <taxon>Vespertilionidae</taxon>
        <taxon>Myotis</taxon>
    </lineage>
</organism>